<protein>
    <submittedName>
        <fullName evidence="1">Uncharacterized protein</fullName>
    </submittedName>
</protein>
<organism evidence="1">
    <name type="scientific">marine metagenome</name>
    <dbReference type="NCBI Taxonomy" id="408172"/>
    <lineage>
        <taxon>unclassified sequences</taxon>
        <taxon>metagenomes</taxon>
        <taxon>ecological metagenomes</taxon>
    </lineage>
</organism>
<reference evidence="1" key="1">
    <citation type="submission" date="2018-05" db="EMBL/GenBank/DDBJ databases">
        <authorList>
            <person name="Lanie J.A."/>
            <person name="Ng W.-L."/>
            <person name="Kazmierczak K.M."/>
            <person name="Andrzejewski T.M."/>
            <person name="Davidsen T.M."/>
            <person name="Wayne K.J."/>
            <person name="Tettelin H."/>
            <person name="Glass J.I."/>
            <person name="Rusch D."/>
            <person name="Podicherti R."/>
            <person name="Tsui H.-C.T."/>
            <person name="Winkler M.E."/>
        </authorList>
    </citation>
    <scope>NUCLEOTIDE SEQUENCE</scope>
</reference>
<dbReference type="EMBL" id="UINC01230584">
    <property type="protein sequence ID" value="SVE62780.1"/>
    <property type="molecule type" value="Genomic_DNA"/>
</dbReference>
<accession>A0A383F2M9</accession>
<proteinExistence type="predicted"/>
<feature type="non-terminal residue" evidence="1">
    <location>
        <position position="123"/>
    </location>
</feature>
<gene>
    <name evidence="1" type="ORF">METZ01_LOCUS515634</name>
</gene>
<sequence>MAIDPRVALSSWLDDESIDEYLVEKHAGLRICELALMDGHNDAISYLHGHLSNSEKELLDFRQKQMENDAMMAQKHLARALELSRSSLNRDHILEARIRMEWGILRASLGESEQAGVDLKWAM</sequence>
<dbReference type="AlphaFoldDB" id="A0A383F2M9"/>
<name>A0A383F2M9_9ZZZZ</name>
<evidence type="ECO:0000313" key="1">
    <source>
        <dbReference type="EMBL" id="SVE62780.1"/>
    </source>
</evidence>